<dbReference type="InterPro" id="IPR012902">
    <property type="entry name" value="N_methyl_site"/>
</dbReference>
<keyword evidence="3" id="KW-0472">Membrane</keyword>
<reference evidence="4 5" key="1">
    <citation type="submission" date="2020-04" db="EMBL/GenBank/DDBJ databases">
        <authorList>
            <person name="Hogendoorn C."/>
        </authorList>
    </citation>
    <scope>NUCLEOTIDE SEQUENCE [LARGE SCALE GENOMIC DNA]</scope>
    <source>
        <strain evidence="4">COOX1</strain>
    </source>
</reference>
<feature type="transmembrane region" description="Helical" evidence="3">
    <location>
        <begin position="21"/>
        <end position="42"/>
    </location>
</feature>
<keyword evidence="2" id="KW-0178">Competence</keyword>
<keyword evidence="3" id="KW-1133">Transmembrane helix</keyword>
<organism evidence="4 5">
    <name type="scientific">Kyrpidia spormannii</name>
    <dbReference type="NCBI Taxonomy" id="2055160"/>
    <lineage>
        <taxon>Bacteria</taxon>
        <taxon>Bacillati</taxon>
        <taxon>Bacillota</taxon>
        <taxon>Bacilli</taxon>
        <taxon>Bacillales</taxon>
        <taxon>Alicyclobacillaceae</taxon>
        <taxon>Kyrpidia</taxon>
    </lineage>
</organism>
<dbReference type="AlphaFoldDB" id="A0A6F9EGT2"/>
<comment type="subcellular location">
    <subcellularLocation>
        <location evidence="1">Cell surface</location>
    </subcellularLocation>
</comment>
<evidence type="ECO:0000313" key="4">
    <source>
        <dbReference type="EMBL" id="CAB3396146.1"/>
    </source>
</evidence>
<name>A0A6F9EGT2_9BACL</name>
<dbReference type="EMBL" id="LR792683">
    <property type="protein sequence ID" value="CAB3396146.1"/>
    <property type="molecule type" value="Genomic_DNA"/>
</dbReference>
<accession>A0A6F9EGT2</accession>
<dbReference type="GO" id="GO:0009986">
    <property type="term" value="C:cell surface"/>
    <property type="evidence" value="ECO:0007669"/>
    <property type="project" value="UniProtKB-SubCell"/>
</dbReference>
<sequence>MPNHGQVSRIRGREGFTLVEITAAIVVSLLVLSVVFAVRQYATTTERAIEIQGHLQQTVRNAETVILGFMRDSRDVSRTQDGRSLTATQASGDRMTAAWDGAQTLTVTVAKTAGGGTATYTFQPITQFQVSQAPGANGRVFTITMSAGQGKQTFTDTISVLPRIPPPGQ</sequence>
<keyword evidence="3" id="KW-0812">Transmembrane</keyword>
<evidence type="ECO:0000313" key="5">
    <source>
        <dbReference type="Proteomes" id="UP000502196"/>
    </source>
</evidence>
<evidence type="ECO:0000256" key="2">
    <source>
        <dbReference type="ARBA" id="ARBA00023287"/>
    </source>
</evidence>
<gene>
    <name evidence="4" type="ORF">COOX1_3392</name>
</gene>
<dbReference type="PROSITE" id="PS00409">
    <property type="entry name" value="PROKAR_NTER_METHYL"/>
    <property type="match status" value="1"/>
</dbReference>
<evidence type="ECO:0000256" key="1">
    <source>
        <dbReference type="ARBA" id="ARBA00004241"/>
    </source>
</evidence>
<dbReference type="Proteomes" id="UP000502196">
    <property type="component" value="Chromosome"/>
</dbReference>
<proteinExistence type="predicted"/>
<protein>
    <submittedName>
        <fullName evidence="4">Uncharacterized protein</fullName>
    </submittedName>
</protein>
<evidence type="ECO:0000256" key="3">
    <source>
        <dbReference type="SAM" id="Phobius"/>
    </source>
</evidence>
<dbReference type="GO" id="GO:0030420">
    <property type="term" value="P:establishment of competence for transformation"/>
    <property type="evidence" value="ECO:0007669"/>
    <property type="project" value="UniProtKB-KW"/>
</dbReference>